<comment type="similarity">
    <text evidence="1">Belongs to the cytochrome P450 family.</text>
</comment>
<evidence type="ECO:0000313" key="4">
    <source>
        <dbReference type="Proteomes" id="UP000015102"/>
    </source>
</evidence>
<dbReference type="Pfam" id="PF00067">
    <property type="entry name" value="p450"/>
    <property type="match status" value="1"/>
</dbReference>
<evidence type="ECO:0000313" key="3">
    <source>
        <dbReference type="EnsemblMetazoa" id="MESCA010258-PA"/>
    </source>
</evidence>
<dbReference type="AlphaFoldDB" id="T1H227"/>
<proteinExistence type="inferred from homology"/>
<dbReference type="EMBL" id="CAQQ02076198">
    <property type="status" value="NOT_ANNOTATED_CDS"/>
    <property type="molecule type" value="Genomic_DNA"/>
</dbReference>
<organism evidence="3 4">
    <name type="scientific">Megaselia scalaris</name>
    <name type="common">Humpbacked fly</name>
    <name type="synonym">Phora scalaris</name>
    <dbReference type="NCBI Taxonomy" id="36166"/>
    <lineage>
        <taxon>Eukaryota</taxon>
        <taxon>Metazoa</taxon>
        <taxon>Ecdysozoa</taxon>
        <taxon>Arthropoda</taxon>
        <taxon>Hexapoda</taxon>
        <taxon>Insecta</taxon>
        <taxon>Pterygota</taxon>
        <taxon>Neoptera</taxon>
        <taxon>Endopterygota</taxon>
        <taxon>Diptera</taxon>
        <taxon>Brachycera</taxon>
        <taxon>Muscomorpha</taxon>
        <taxon>Platypezoidea</taxon>
        <taxon>Phoridae</taxon>
        <taxon>Megaseliini</taxon>
        <taxon>Megaselia</taxon>
    </lineage>
</organism>
<dbReference type="SUPFAM" id="SSF48264">
    <property type="entry name" value="Cytochrome P450"/>
    <property type="match status" value="1"/>
</dbReference>
<dbReference type="EMBL" id="CAQQ02076199">
    <property type="status" value="NOT_ANNOTATED_CDS"/>
    <property type="molecule type" value="Genomic_DNA"/>
</dbReference>
<dbReference type="Proteomes" id="UP000015102">
    <property type="component" value="Unassembled WGS sequence"/>
</dbReference>
<dbReference type="PANTHER" id="PTHR24305:SF166">
    <property type="entry name" value="CYTOCHROME P450 12A4, MITOCHONDRIAL-RELATED"/>
    <property type="match status" value="1"/>
</dbReference>
<keyword evidence="4" id="KW-1185">Reference proteome</keyword>
<dbReference type="EMBL" id="CAQQ02076197">
    <property type="status" value="NOT_ANNOTATED_CDS"/>
    <property type="molecule type" value="Genomic_DNA"/>
</dbReference>
<dbReference type="InterPro" id="IPR001128">
    <property type="entry name" value="Cyt_P450"/>
</dbReference>
<reference evidence="3" key="2">
    <citation type="submission" date="2015-06" db="UniProtKB">
        <authorList>
            <consortium name="EnsemblMetazoa"/>
        </authorList>
    </citation>
    <scope>IDENTIFICATION</scope>
</reference>
<keyword evidence="2" id="KW-0560">Oxidoreductase</keyword>
<evidence type="ECO:0000256" key="1">
    <source>
        <dbReference type="ARBA" id="ARBA00010617"/>
    </source>
</evidence>
<dbReference type="InterPro" id="IPR036396">
    <property type="entry name" value="Cyt_P450_sf"/>
</dbReference>
<name>T1H227_MEGSC</name>
<dbReference type="PANTHER" id="PTHR24305">
    <property type="entry name" value="CYTOCHROME P450"/>
    <property type="match status" value="1"/>
</dbReference>
<dbReference type="InterPro" id="IPR050121">
    <property type="entry name" value="Cytochrome_P450_monoxygenase"/>
</dbReference>
<dbReference type="STRING" id="36166.T1H227"/>
<dbReference type="GO" id="GO:0020037">
    <property type="term" value="F:heme binding"/>
    <property type="evidence" value="ECO:0007669"/>
    <property type="project" value="InterPro"/>
</dbReference>
<accession>T1H227</accession>
<dbReference type="GO" id="GO:0016705">
    <property type="term" value="F:oxidoreductase activity, acting on paired donors, with incorporation or reduction of molecular oxygen"/>
    <property type="evidence" value="ECO:0007669"/>
    <property type="project" value="InterPro"/>
</dbReference>
<dbReference type="GO" id="GO:0004497">
    <property type="term" value="F:monooxygenase activity"/>
    <property type="evidence" value="ECO:0007669"/>
    <property type="project" value="UniProtKB-KW"/>
</dbReference>
<dbReference type="EnsemblMetazoa" id="MESCA010258-RA">
    <property type="protein sequence ID" value="MESCA010258-PA"/>
    <property type="gene ID" value="MESCA010258"/>
</dbReference>
<keyword evidence="2" id="KW-0503">Monooxygenase</keyword>
<reference evidence="4" key="1">
    <citation type="submission" date="2013-02" db="EMBL/GenBank/DDBJ databases">
        <authorList>
            <person name="Hughes D."/>
        </authorList>
    </citation>
    <scope>NUCLEOTIDE SEQUENCE</scope>
    <source>
        <strain>Durham</strain>
        <strain evidence="4">NC isolate 2 -- Noor lab</strain>
    </source>
</reference>
<dbReference type="GO" id="GO:0005506">
    <property type="term" value="F:iron ion binding"/>
    <property type="evidence" value="ECO:0007669"/>
    <property type="project" value="InterPro"/>
</dbReference>
<protein>
    <recommendedName>
        <fullName evidence="5">Cytochrome P450</fullName>
    </recommendedName>
</protein>
<evidence type="ECO:0008006" key="5">
    <source>
        <dbReference type="Google" id="ProtNLM"/>
    </source>
</evidence>
<dbReference type="Gene3D" id="1.10.630.10">
    <property type="entry name" value="Cytochrome P450"/>
    <property type="match status" value="1"/>
</dbReference>
<dbReference type="HOGENOM" id="CLU_2533969_0_0_1"/>
<evidence type="ECO:0000256" key="2">
    <source>
        <dbReference type="ARBA" id="ARBA00023033"/>
    </source>
</evidence>
<sequence length="84" mass="9273">MLSTSNFVLPMTSMSSAYRKSSSLGGTSTALTGILLCLAKNQDKQELLRQEVSQIKNKSLTANDMNNLPYLRACIKEGIRMYPV</sequence>